<dbReference type="CDD" id="cd00041">
    <property type="entry name" value="CUB"/>
    <property type="match status" value="1"/>
</dbReference>
<dbReference type="SMART" id="SM00042">
    <property type="entry name" value="CUB"/>
    <property type="match status" value="1"/>
</dbReference>
<dbReference type="AlphaFoldDB" id="A0A4D5RA18"/>
<dbReference type="SUPFAM" id="SSF49854">
    <property type="entry name" value="Spermadhesin, CUB domain"/>
    <property type="match status" value="1"/>
</dbReference>
<accession>A0A4D5RA18</accession>
<dbReference type="EMBL" id="GGNE01000474">
    <property type="protein sequence ID" value="MIC89015.1"/>
    <property type="molecule type" value="Transcribed_RNA"/>
</dbReference>
<evidence type="ECO:0000259" key="5">
    <source>
        <dbReference type="PROSITE" id="PS01180"/>
    </source>
</evidence>
<dbReference type="PANTHER" id="PTHR24251">
    <property type="entry name" value="OVOCHYMASE-RELATED"/>
    <property type="match status" value="1"/>
</dbReference>
<dbReference type="Gene3D" id="2.60.120.290">
    <property type="entry name" value="Spermadhesin, CUB domain"/>
    <property type="match status" value="1"/>
</dbReference>
<comment type="caution">
    <text evidence="3">Lacks conserved residue(s) required for the propagation of feature annotation.</text>
</comment>
<evidence type="ECO:0000313" key="6">
    <source>
        <dbReference type="EMBL" id="MIC89015.1"/>
    </source>
</evidence>
<sequence length="393" mass="44070">MGFFYSYTLLCLIGFILLTDASKENQCPERQIKTSDITIQSPLYPNFPLNFRCWYNISAPPNHMIVVSFSKFDFPEKMRHSKANYGPILEDCATDYLQLWKPDLGDKSNKFCGKELEGLNLVTKESMNLVFQSFDAVGVEGFEAKIKFVPISGHSNCTTSFIDEETEFVLPSWGTERCTLNVKAPVGKVPILQLSKVSDGGNGVMHTTVISNDYKYIPRTESYSQLCEGEIKGKSFNTNFAQFKLQPKQGTTNCRVKVKFVDPYLLCGGVKEIAETAKHDIFDFDFTASDLCIWTVVMKNTVAGLDVTAAVSLKEATNKGVCDKDHVMGYVKENEKVTSILPMTCGETDGFYIEVPKVSTKRDLEVTIMVYAPFLFRAGGDLLGNFQYFPSMR</sequence>
<evidence type="ECO:0000256" key="4">
    <source>
        <dbReference type="SAM" id="SignalP"/>
    </source>
</evidence>
<dbReference type="InterPro" id="IPR035914">
    <property type="entry name" value="Sperma_CUB_dom_sf"/>
</dbReference>
<dbReference type="InterPro" id="IPR000859">
    <property type="entry name" value="CUB_dom"/>
</dbReference>
<dbReference type="Pfam" id="PF00431">
    <property type="entry name" value="CUB"/>
    <property type="match status" value="1"/>
</dbReference>
<feature type="signal peptide" evidence="4">
    <location>
        <begin position="1"/>
        <end position="21"/>
    </location>
</feature>
<proteinExistence type="predicted"/>
<keyword evidence="4" id="KW-0732">Signal</keyword>
<name>A0A4D5RA18_SCOVI</name>
<organism evidence="6">
    <name type="scientific">Scolopendra viridis</name>
    <name type="common">Giant centipede</name>
    <dbReference type="NCBI Taxonomy" id="118503"/>
    <lineage>
        <taxon>Eukaryota</taxon>
        <taxon>Metazoa</taxon>
        <taxon>Ecdysozoa</taxon>
        <taxon>Arthropoda</taxon>
        <taxon>Myriapoda</taxon>
        <taxon>Chilopoda</taxon>
        <taxon>Pleurostigmophora</taxon>
        <taxon>Scolopendromorpha</taxon>
        <taxon>Scolopendridae</taxon>
        <taxon>Scolopendra</taxon>
    </lineage>
</organism>
<protein>
    <submittedName>
        <fullName evidence="6">Scol-pM12A</fullName>
    </submittedName>
</protein>
<feature type="chain" id="PRO_5020020723" evidence="4">
    <location>
        <begin position="22"/>
        <end position="393"/>
    </location>
</feature>
<dbReference type="PROSITE" id="PS01180">
    <property type="entry name" value="CUB"/>
    <property type="match status" value="1"/>
</dbReference>
<evidence type="ECO:0000256" key="2">
    <source>
        <dbReference type="ARBA" id="ARBA00023157"/>
    </source>
</evidence>
<evidence type="ECO:0000256" key="3">
    <source>
        <dbReference type="PROSITE-ProRule" id="PRU00059"/>
    </source>
</evidence>
<feature type="domain" description="CUB" evidence="5">
    <location>
        <begin position="27"/>
        <end position="149"/>
    </location>
</feature>
<gene>
    <name evidence="6" type="primary">Scol-pM12A</name>
</gene>
<reference evidence="6" key="1">
    <citation type="journal article" date="2018" name="Toxicon">
        <title>Venom-gland transcriptomics and venom proteomics of the giant Florida blue centipede, Scolopendra viridis.</title>
        <authorList>
            <person name="Ward M.J."/>
            <person name="Rokyta D.R."/>
        </authorList>
    </citation>
    <scope>NUCLEOTIDE SEQUENCE</scope>
    <source>
        <tissue evidence="6">Venom gland</tissue>
    </source>
</reference>
<evidence type="ECO:0000256" key="1">
    <source>
        <dbReference type="ARBA" id="ARBA00022737"/>
    </source>
</evidence>
<keyword evidence="1" id="KW-0677">Repeat</keyword>
<keyword evidence="2" id="KW-1015">Disulfide bond</keyword>